<proteinExistence type="predicted"/>
<sequence>MENASPDQLAEWKSLHELTLNFTGRESESEHFYRCWQHSLCRTCLAETECSWCPFTWACVPNAYPVPLLAPAYDEQICPHWAERWEIRSQPLGCQVSTITSLTSIVTIGSTLVFIALIHLTFLLVRWTLRRKNRAGGWKFWRRGPMPEQSAEEEPLLGERHNATNTDP</sequence>
<keyword evidence="2" id="KW-0472">Membrane</keyword>
<feature type="transmembrane region" description="Helical" evidence="2">
    <location>
        <begin position="102"/>
        <end position="125"/>
    </location>
</feature>
<keyword evidence="2" id="KW-0812">Transmembrane</keyword>
<protein>
    <recommendedName>
        <fullName evidence="5">PSI domain-containing protein</fullName>
    </recommendedName>
</protein>
<dbReference type="OrthoDB" id="5427091at2759"/>
<dbReference type="AlphaFoldDB" id="A0A9P9AAA2"/>
<keyword evidence="2" id="KW-1133">Transmembrane helix</keyword>
<reference evidence="3" key="1">
    <citation type="journal article" date="2021" name="Nat. Commun.">
        <title>Genetic determinants of endophytism in the Arabidopsis root mycobiome.</title>
        <authorList>
            <person name="Mesny F."/>
            <person name="Miyauchi S."/>
            <person name="Thiergart T."/>
            <person name="Pickel B."/>
            <person name="Atanasova L."/>
            <person name="Karlsson M."/>
            <person name="Huettel B."/>
            <person name="Barry K.W."/>
            <person name="Haridas S."/>
            <person name="Chen C."/>
            <person name="Bauer D."/>
            <person name="Andreopoulos W."/>
            <person name="Pangilinan J."/>
            <person name="LaButti K."/>
            <person name="Riley R."/>
            <person name="Lipzen A."/>
            <person name="Clum A."/>
            <person name="Drula E."/>
            <person name="Henrissat B."/>
            <person name="Kohler A."/>
            <person name="Grigoriev I.V."/>
            <person name="Martin F.M."/>
            <person name="Hacquard S."/>
        </authorList>
    </citation>
    <scope>NUCLEOTIDE SEQUENCE</scope>
    <source>
        <strain evidence="3">MPI-SDFR-AT-0117</strain>
    </source>
</reference>
<dbReference type="EMBL" id="JAGSXJ010000006">
    <property type="protein sequence ID" value="KAH6690399.1"/>
    <property type="molecule type" value="Genomic_DNA"/>
</dbReference>
<evidence type="ECO:0000256" key="1">
    <source>
        <dbReference type="SAM" id="MobiDB-lite"/>
    </source>
</evidence>
<evidence type="ECO:0000313" key="3">
    <source>
        <dbReference type="EMBL" id="KAH6690399.1"/>
    </source>
</evidence>
<evidence type="ECO:0008006" key="5">
    <source>
        <dbReference type="Google" id="ProtNLM"/>
    </source>
</evidence>
<dbReference type="Proteomes" id="UP000770015">
    <property type="component" value="Unassembled WGS sequence"/>
</dbReference>
<evidence type="ECO:0000256" key="2">
    <source>
        <dbReference type="SAM" id="Phobius"/>
    </source>
</evidence>
<name>A0A9P9AAA2_9PEZI</name>
<feature type="region of interest" description="Disordered" evidence="1">
    <location>
        <begin position="147"/>
        <end position="168"/>
    </location>
</feature>
<organism evidence="3 4">
    <name type="scientific">Plectosphaerella plurivora</name>
    <dbReference type="NCBI Taxonomy" id="936078"/>
    <lineage>
        <taxon>Eukaryota</taxon>
        <taxon>Fungi</taxon>
        <taxon>Dikarya</taxon>
        <taxon>Ascomycota</taxon>
        <taxon>Pezizomycotina</taxon>
        <taxon>Sordariomycetes</taxon>
        <taxon>Hypocreomycetidae</taxon>
        <taxon>Glomerellales</taxon>
        <taxon>Plectosphaerellaceae</taxon>
        <taxon>Plectosphaerella</taxon>
    </lineage>
</organism>
<evidence type="ECO:0000313" key="4">
    <source>
        <dbReference type="Proteomes" id="UP000770015"/>
    </source>
</evidence>
<comment type="caution">
    <text evidence="3">The sequence shown here is derived from an EMBL/GenBank/DDBJ whole genome shotgun (WGS) entry which is preliminary data.</text>
</comment>
<keyword evidence="4" id="KW-1185">Reference proteome</keyword>
<gene>
    <name evidence="3" type="ORF">F5X68DRAFT_69650</name>
</gene>
<accession>A0A9P9AAA2</accession>